<dbReference type="InterPro" id="IPR038109">
    <property type="entry name" value="DNA_bind_recomb_sf"/>
</dbReference>
<dbReference type="Proteomes" id="UP000663421">
    <property type="component" value="Chromosome"/>
</dbReference>
<dbReference type="Pfam" id="PF07508">
    <property type="entry name" value="Recombinase"/>
    <property type="match status" value="1"/>
</dbReference>
<dbReference type="InterPro" id="IPR050639">
    <property type="entry name" value="SSR_resolvase"/>
</dbReference>
<dbReference type="InterPro" id="IPR025827">
    <property type="entry name" value="Zn_ribbon_recom_dom"/>
</dbReference>
<keyword evidence="1" id="KW-0238">DNA-binding</keyword>
<proteinExistence type="predicted"/>
<evidence type="ECO:0000259" key="3">
    <source>
        <dbReference type="PROSITE" id="PS51737"/>
    </source>
</evidence>
<dbReference type="PROSITE" id="PS51737">
    <property type="entry name" value="RECOMBINASE_DNA_BIND"/>
    <property type="match status" value="1"/>
</dbReference>
<evidence type="ECO:0000313" key="4">
    <source>
        <dbReference type="EMBL" id="QPI61967.1"/>
    </source>
</evidence>
<gene>
    <name evidence="4" type="ORF">I1A49_27675</name>
</gene>
<dbReference type="EMBL" id="CP065050">
    <property type="protein sequence ID" value="QPI61967.1"/>
    <property type="molecule type" value="Genomic_DNA"/>
</dbReference>
<dbReference type="Pfam" id="PF00239">
    <property type="entry name" value="Resolvase"/>
    <property type="match status" value="1"/>
</dbReference>
<feature type="domain" description="Recombinase" evidence="3">
    <location>
        <begin position="185"/>
        <end position="329"/>
    </location>
</feature>
<name>A0ABX6WKI4_STRMQ</name>
<dbReference type="InterPro" id="IPR036162">
    <property type="entry name" value="Resolvase-like_N_sf"/>
</dbReference>
<dbReference type="SUPFAM" id="SSF53041">
    <property type="entry name" value="Resolvase-like"/>
    <property type="match status" value="1"/>
</dbReference>
<dbReference type="PANTHER" id="PTHR30461">
    <property type="entry name" value="DNA-INVERTASE FROM LAMBDOID PROPHAGE"/>
    <property type="match status" value="1"/>
</dbReference>
<dbReference type="Gene3D" id="3.40.50.1390">
    <property type="entry name" value="Resolvase, N-terminal catalytic domain"/>
    <property type="match status" value="1"/>
</dbReference>
<keyword evidence="5" id="KW-1185">Reference proteome</keyword>
<dbReference type="InterPro" id="IPR006119">
    <property type="entry name" value="Resolv_N"/>
</dbReference>
<dbReference type="InterPro" id="IPR011109">
    <property type="entry name" value="DNA_bind_recombinase_dom"/>
</dbReference>
<reference evidence="4 5" key="1">
    <citation type="submission" date="2020-11" db="EMBL/GenBank/DDBJ databases">
        <title>Complete genome sequence unveiled secondary metabolic potentials in Streptomyces solisilvae HNM0141.</title>
        <authorList>
            <person name="Huang X."/>
        </authorList>
    </citation>
    <scope>NUCLEOTIDE SEQUENCE [LARGE SCALE GENOMIC DNA]</scope>
    <source>
        <strain evidence="4 5">HNM0141</strain>
    </source>
</reference>
<dbReference type="Gene3D" id="3.90.1750.20">
    <property type="entry name" value="Putative Large Serine Recombinase, Chain B, Domain 2"/>
    <property type="match status" value="1"/>
</dbReference>
<evidence type="ECO:0000256" key="2">
    <source>
        <dbReference type="ARBA" id="ARBA00023172"/>
    </source>
</evidence>
<evidence type="ECO:0000256" key="1">
    <source>
        <dbReference type="ARBA" id="ARBA00023125"/>
    </source>
</evidence>
<evidence type="ECO:0000313" key="5">
    <source>
        <dbReference type="Proteomes" id="UP000663421"/>
    </source>
</evidence>
<dbReference type="Pfam" id="PF13408">
    <property type="entry name" value="Zn_ribbon_recom"/>
    <property type="match status" value="1"/>
</dbReference>
<dbReference type="SMART" id="SM00857">
    <property type="entry name" value="Resolvase"/>
    <property type="match status" value="1"/>
</dbReference>
<accession>A0ABX6WKI4</accession>
<organism evidence="4 5">
    <name type="scientific">Streptomyces malaysiensis</name>
    <dbReference type="NCBI Taxonomy" id="92644"/>
    <lineage>
        <taxon>Bacteria</taxon>
        <taxon>Bacillati</taxon>
        <taxon>Actinomycetota</taxon>
        <taxon>Actinomycetes</taxon>
        <taxon>Kitasatosporales</taxon>
        <taxon>Streptomycetaceae</taxon>
        <taxon>Streptomyces</taxon>
        <taxon>Streptomyces violaceusniger group</taxon>
    </lineage>
</organism>
<protein>
    <submittedName>
        <fullName evidence="4">Recombinase family protein</fullName>
    </submittedName>
</protein>
<sequence length="548" mass="61254">MGTQSAPLATGNEALTEQLRGVRAVRLSVLTDETTSPDRQRGACDTAADALGISFDGREAVDLDVSASKTNPWERPQLGAWLQHPDSFGVLVWWRFDRAIRSMADMYELAKWSREHRKMLVFAEGIGGGRLVFDFRNPLDPIAELMMVFFAFAAQVEAANIRDRVLGAQAAMRGMPLRWRGSRPPYGYMPAPLSGGGWTLVPDPDAVEVIERIIRELLSGKTASAIAVELNGEGMPSPRDHWALKKGRKTGGKTGAPKGRVGTTHERFRWNADVIRKVLTSLALIGWKTHRGKPVRDEQGNPVMATTEPILTRSEHDALCALFVKRAAGPRERKDSTESLLLRVIHCASCDGRMYVHDRSRKNPLYGCSALAQGRKCEERAYVREDWSNEYVERRFLEIVGPIEVTEVREIPGYDPTPEIRATLAEFEEHQKQEGRQKSNAAREAWQRRADALDSRLALLEATPKVEPRRETRHTGRTYADEWRALDNAGRRRMLVSAGVRLMVTQSQRRGAASLDESRVSFSLTGGDLDEAIEELHAIRVDESELAA</sequence>
<dbReference type="PANTHER" id="PTHR30461:SF2">
    <property type="entry name" value="SERINE RECOMBINASE PINE-RELATED"/>
    <property type="match status" value="1"/>
</dbReference>
<keyword evidence="2" id="KW-0233">DNA recombination</keyword>